<feature type="compositionally biased region" description="Polar residues" evidence="1">
    <location>
        <begin position="422"/>
        <end position="449"/>
    </location>
</feature>
<dbReference type="Proteomes" id="UP000673552">
    <property type="component" value="Chromosome 7"/>
</dbReference>
<reference evidence="2 3" key="1">
    <citation type="submission" date="2021-03" db="EMBL/GenBank/DDBJ databases">
        <title>Leishmania (Mundinia) martiniquensis Genome sequencing and assembly.</title>
        <authorList>
            <person name="Almutairi H."/>
            <person name="Gatherer D."/>
        </authorList>
    </citation>
    <scope>NUCLEOTIDE SEQUENCE [LARGE SCALE GENOMIC DNA]</scope>
    <source>
        <strain evidence="2">LSCM1</strain>
    </source>
</reference>
<evidence type="ECO:0000313" key="2">
    <source>
        <dbReference type="EMBL" id="KAG5486172.1"/>
    </source>
</evidence>
<feature type="compositionally biased region" description="Polar residues" evidence="1">
    <location>
        <begin position="683"/>
        <end position="695"/>
    </location>
</feature>
<evidence type="ECO:0008006" key="4">
    <source>
        <dbReference type="Google" id="ProtNLM"/>
    </source>
</evidence>
<feature type="region of interest" description="Disordered" evidence="1">
    <location>
        <begin position="663"/>
        <end position="695"/>
    </location>
</feature>
<proteinExistence type="predicted"/>
<sequence>MSPGVPGVDLALLMRITRRLAERRLHAYRPSSRRCATAVIFRFDDDTQRTLATALSTFRATTARRVRADTAVEEETTTGAASFPGDSSWMLSHLSSAARFPSSSVSWGSSAHRRTDPLELFEYMAHHSRHHQRAGFVDVSAPSSLQMLFLKRANVEAGRWCGRVVLPGGFRSLEDHDDFDTVCRGAYEGIGFPLRHLREFLCLGRLPDYRLHSRVIGDRDLVQARFLFLHVGAAAPTVQLAAHEVESSRWVPLRTLMAARVERRQVAYPLQSFVNPRNADARLILREALGDNICLYFPSLLLPSISVPPSTSATAGGAEADGRGRRGDGEASATRDEASKSSPASSAWRVWGVTLRTVSEVLALGSHQTHDWPLVESDSCLLQYGVLLPAHGYGELLYQLYWWRAWMCAKLRLHPRRGCASGQGTASTGDGQRDSSTLDSSQSELPSSATPLTLTKEQQRWRRVLYGSWTERRYAVLPASADALLFAVPETPIAEHVVSFALVVSCTVFVLYSLAALSSSACAAVGSALGPGVGLQREAWKRTSHGANTPNSVARHRSSAAGDEELRSPENVAAGCYTVTSAANPVELRSEPVSCLCSPRQMREGSAPHRIPIADEAALSAELRRLTEAPHGELLLDSDSAEAHEMVRQTQAATHMLALQPPSPAPTWAGARPPPSGIHAGSENGTRSPSQLMTTTGDFTLSSAASSASLDTVTDFGSGGDCSTAVMCAKGAAGKVRAEVGSTVTGLSLPAERPGAAAMPAAMTELSHEEKLEVIMRRYRAQATASE</sequence>
<accession>A0A836KUI1</accession>
<name>A0A836KUI1_9TRYP</name>
<dbReference type="Gene3D" id="3.90.79.10">
    <property type="entry name" value="Nucleoside Triphosphate Pyrophosphohydrolase"/>
    <property type="match status" value="1"/>
</dbReference>
<dbReference type="PANTHER" id="PTHR12992">
    <property type="entry name" value="NUDIX HYDROLASE"/>
    <property type="match status" value="1"/>
</dbReference>
<dbReference type="RefSeq" id="XP_067181024.1">
    <property type="nucleotide sequence ID" value="XM_067324667.1"/>
</dbReference>
<feature type="compositionally biased region" description="Basic and acidic residues" evidence="1">
    <location>
        <begin position="320"/>
        <end position="339"/>
    </location>
</feature>
<organism evidence="2 3">
    <name type="scientific">Leishmania martiniquensis</name>
    <dbReference type="NCBI Taxonomy" id="1580590"/>
    <lineage>
        <taxon>Eukaryota</taxon>
        <taxon>Discoba</taxon>
        <taxon>Euglenozoa</taxon>
        <taxon>Kinetoplastea</taxon>
        <taxon>Metakinetoplastina</taxon>
        <taxon>Trypanosomatida</taxon>
        <taxon>Trypanosomatidae</taxon>
        <taxon>Leishmaniinae</taxon>
        <taxon>Leishmania</taxon>
    </lineage>
</organism>
<keyword evidence="3" id="KW-1185">Reference proteome</keyword>
<dbReference type="EMBL" id="JAFEUZ010000007">
    <property type="protein sequence ID" value="KAG5486172.1"/>
    <property type="molecule type" value="Genomic_DNA"/>
</dbReference>
<dbReference type="SUPFAM" id="SSF55811">
    <property type="entry name" value="Nudix"/>
    <property type="match status" value="1"/>
</dbReference>
<feature type="region of interest" description="Disordered" evidence="1">
    <location>
        <begin position="545"/>
        <end position="565"/>
    </location>
</feature>
<evidence type="ECO:0000313" key="3">
    <source>
        <dbReference type="Proteomes" id="UP000673552"/>
    </source>
</evidence>
<dbReference type="AlphaFoldDB" id="A0A836KUI1"/>
<gene>
    <name evidence="2" type="ORF">LSCM1_07290</name>
</gene>
<dbReference type="GO" id="GO:0010945">
    <property type="term" value="F:coenzyme A diphosphatase activity"/>
    <property type="evidence" value="ECO:0007669"/>
    <property type="project" value="InterPro"/>
</dbReference>
<dbReference type="KEGG" id="lmat:92517179"/>
<feature type="region of interest" description="Disordered" evidence="1">
    <location>
        <begin position="420"/>
        <end position="449"/>
    </location>
</feature>
<comment type="caution">
    <text evidence="2">The sequence shown here is derived from an EMBL/GenBank/DDBJ whole genome shotgun (WGS) entry which is preliminary data.</text>
</comment>
<dbReference type="GeneID" id="92517179"/>
<protein>
    <recommendedName>
        <fullName evidence="4">Nudix hydrolase domain-containing protein</fullName>
    </recommendedName>
</protein>
<dbReference type="OrthoDB" id="77989at2759"/>
<dbReference type="InterPro" id="IPR015797">
    <property type="entry name" value="NUDIX_hydrolase-like_dom_sf"/>
</dbReference>
<feature type="region of interest" description="Disordered" evidence="1">
    <location>
        <begin position="312"/>
        <end position="341"/>
    </location>
</feature>
<evidence type="ECO:0000256" key="1">
    <source>
        <dbReference type="SAM" id="MobiDB-lite"/>
    </source>
</evidence>
<dbReference type="InterPro" id="IPR045121">
    <property type="entry name" value="CoAse"/>
</dbReference>
<dbReference type="PANTHER" id="PTHR12992:SF44">
    <property type="entry name" value="NUDIX HYDROLASE DOMAIN-CONTAINING PROTEIN"/>
    <property type="match status" value="1"/>
</dbReference>